<dbReference type="STRING" id="1512.GCA_900049235_03518"/>
<dbReference type="GO" id="GO:0003677">
    <property type="term" value="F:DNA binding"/>
    <property type="evidence" value="ECO:0007669"/>
    <property type="project" value="UniProtKB-KW"/>
</dbReference>
<name>E7GQR3_CLOS6</name>
<dbReference type="GO" id="GO:0046872">
    <property type="term" value="F:metal ion binding"/>
    <property type="evidence" value="ECO:0007669"/>
    <property type="project" value="UniProtKB-KW"/>
</dbReference>
<dbReference type="Proteomes" id="UP000002970">
    <property type="component" value="Unassembled WGS sequence"/>
</dbReference>
<dbReference type="Pfam" id="PF01385">
    <property type="entry name" value="OrfB_IS605"/>
    <property type="match status" value="1"/>
</dbReference>
<evidence type="ECO:0000313" key="10">
    <source>
        <dbReference type="EMBL" id="EGA92873.1"/>
    </source>
</evidence>
<comment type="caution">
    <text evidence="10">The sequence shown here is derived from an EMBL/GenBank/DDBJ whole genome shotgun (WGS) entry which is preliminary data.</text>
</comment>
<evidence type="ECO:0000256" key="5">
    <source>
        <dbReference type="ARBA" id="ARBA00023125"/>
    </source>
</evidence>
<sequence>MANKAFKYRIYPTASQRELLLKTFGCCRFVYNHYLVLQSERHTAGETYMSRTACNNDCNRILKETHPWLREVDKFALTNAVYALNRGFQRFFQHQGGYPRFKSRRHGRMSYTTNFTNENIAVLEQEIKLPKLGRVCAVVHRQADAAWVLKQATVSMERDGSFYVSILYEYKTDIVKSEVNPSSILGLDYKSDGLYMDSEGNCCDMPHFYRDSQKKLSKAQRKLKHKKLRSNNYYRQQRRISRISRKIANQRKDFLHKVSTGIANRYDLVCIEDLNLRNLSNKGFGNGKATLDNGYGMFATMLGYKLADRGKQLVQVDKWYPSSKTCSRCGKIKPMPLSQRSYDCTCGLKLDRDVNAAVNIKNRGYEMYLEKCA</sequence>
<dbReference type="RefSeq" id="WP_003502480.1">
    <property type="nucleotide sequence ID" value="NZ_GL834313.1"/>
</dbReference>
<dbReference type="EMBL" id="ADLQ01000073">
    <property type="protein sequence ID" value="EGA92873.1"/>
    <property type="molecule type" value="Genomic_DNA"/>
</dbReference>
<dbReference type="InterPro" id="IPR010095">
    <property type="entry name" value="Cas12f1-like_TNB"/>
</dbReference>
<protein>
    <submittedName>
        <fullName evidence="10">Transposase</fullName>
    </submittedName>
</protein>
<organism evidence="10 11">
    <name type="scientific">Clostridium symbiosum (strain WAL-14163)</name>
    <dbReference type="NCBI Taxonomy" id="742740"/>
    <lineage>
        <taxon>Bacteria</taxon>
        <taxon>Bacillati</taxon>
        <taxon>Bacillota</taxon>
        <taxon>Clostridia</taxon>
        <taxon>Lachnospirales</taxon>
        <taxon>Lachnospiraceae</taxon>
        <taxon>Otoolea</taxon>
    </lineage>
</organism>
<keyword evidence="3" id="KW-0479">Metal-binding</keyword>
<dbReference type="InterPro" id="IPR001959">
    <property type="entry name" value="Transposase"/>
</dbReference>
<dbReference type="GO" id="GO:0006310">
    <property type="term" value="P:DNA recombination"/>
    <property type="evidence" value="ECO:0007669"/>
    <property type="project" value="UniProtKB-KW"/>
</dbReference>
<dbReference type="AlphaFoldDB" id="E7GQR3"/>
<feature type="domain" description="Transposase putative helix-turn-helix" evidence="9">
    <location>
        <begin position="1"/>
        <end position="45"/>
    </location>
</feature>
<proteinExistence type="inferred from homology"/>
<dbReference type="HOGENOM" id="CLU_032903_0_0_9"/>
<evidence type="ECO:0000259" key="9">
    <source>
        <dbReference type="Pfam" id="PF12323"/>
    </source>
</evidence>
<feature type="domain" description="Cas12f1-like TNB" evidence="8">
    <location>
        <begin position="295"/>
        <end position="360"/>
    </location>
</feature>
<evidence type="ECO:0000259" key="7">
    <source>
        <dbReference type="Pfam" id="PF01385"/>
    </source>
</evidence>
<feature type="domain" description="Probable transposase IS891/IS1136/IS1341" evidence="7">
    <location>
        <begin position="166"/>
        <end position="280"/>
    </location>
</feature>
<gene>
    <name evidence="10" type="ORF">HMPREF9474_03258</name>
</gene>
<dbReference type="Pfam" id="PF07282">
    <property type="entry name" value="Cas12f1-like_TNB"/>
    <property type="match status" value="1"/>
</dbReference>
<evidence type="ECO:0000313" key="11">
    <source>
        <dbReference type="Proteomes" id="UP000002970"/>
    </source>
</evidence>
<evidence type="ECO:0000259" key="8">
    <source>
        <dbReference type="Pfam" id="PF07282"/>
    </source>
</evidence>
<keyword evidence="4" id="KW-0862">Zinc</keyword>
<dbReference type="Pfam" id="PF12323">
    <property type="entry name" value="HTH_OrfB_IS605"/>
    <property type="match status" value="1"/>
</dbReference>
<keyword evidence="6" id="KW-0233">DNA recombination</keyword>
<keyword evidence="2" id="KW-0815">Transposition</keyword>
<evidence type="ECO:0000256" key="6">
    <source>
        <dbReference type="ARBA" id="ARBA00023172"/>
    </source>
</evidence>
<evidence type="ECO:0000256" key="3">
    <source>
        <dbReference type="ARBA" id="ARBA00022723"/>
    </source>
</evidence>
<reference evidence="10 11" key="1">
    <citation type="submission" date="2010-12" db="EMBL/GenBank/DDBJ databases">
        <title>The Genome Sequence of Clostridium symbiosum strain WAL-14163.</title>
        <authorList>
            <person name="Earl A."/>
            <person name="Ward D."/>
            <person name="Feldgarden M."/>
            <person name="Gevers D."/>
            <person name="Finegold S.M."/>
            <person name="Summanen P.H."/>
            <person name="Molitoris D.R."/>
            <person name="Vaisanen M.L."/>
            <person name="Daigneault M."/>
            <person name="Young S.K."/>
            <person name="Zeng Q."/>
            <person name="Gargeya S."/>
            <person name="Fitzgerald M."/>
            <person name="Haas B."/>
            <person name="Abouelleil A."/>
            <person name="Alvarado L."/>
            <person name="Arachchi H.M."/>
            <person name="Berlin A."/>
            <person name="Brown A."/>
            <person name="Chapman S.B."/>
            <person name="Chen Z."/>
            <person name="Dunbar C."/>
            <person name="Freedman E."/>
            <person name="Gearin G."/>
            <person name="Gellesch M."/>
            <person name="Goldberg J."/>
            <person name="Griggs A."/>
            <person name="Gujja S."/>
            <person name="Heilman E."/>
            <person name="Heiman D."/>
            <person name="Howarth C."/>
            <person name="Larson L."/>
            <person name="Lui A."/>
            <person name="MacDonald P.J.P."/>
            <person name="Mehta T."/>
            <person name="Montmayeur A."/>
            <person name="Murphy C."/>
            <person name="Neiman D."/>
            <person name="Pearson M."/>
            <person name="Priest M."/>
            <person name="Roberts A."/>
            <person name="Saif S."/>
            <person name="Shea T."/>
            <person name="Shenoy N."/>
            <person name="Sisk P."/>
            <person name="Stolte C."/>
            <person name="Sykes S."/>
            <person name="White J."/>
            <person name="Yandava C."/>
            <person name="Nusbaum C."/>
            <person name="Birren B."/>
        </authorList>
    </citation>
    <scope>NUCLEOTIDE SEQUENCE [LARGE SCALE GENOMIC DNA]</scope>
    <source>
        <strain evidence="10 11">WAL-14163</strain>
    </source>
</reference>
<accession>E7GQR3</accession>
<dbReference type="eggNOG" id="COG0675">
    <property type="taxonomic scope" value="Bacteria"/>
</dbReference>
<comment type="similarity">
    <text evidence="1">In the C-terminal section; belongs to the transposase 35 family.</text>
</comment>
<dbReference type="InterPro" id="IPR021027">
    <property type="entry name" value="Transposase_put_HTH"/>
</dbReference>
<keyword evidence="5" id="KW-0238">DNA-binding</keyword>
<evidence type="ECO:0000256" key="2">
    <source>
        <dbReference type="ARBA" id="ARBA00022578"/>
    </source>
</evidence>
<dbReference type="GO" id="GO:0032196">
    <property type="term" value="P:transposition"/>
    <property type="evidence" value="ECO:0007669"/>
    <property type="project" value="UniProtKB-KW"/>
</dbReference>
<keyword evidence="11" id="KW-1185">Reference proteome</keyword>
<dbReference type="NCBIfam" id="NF040570">
    <property type="entry name" value="guided_TnpB"/>
    <property type="match status" value="1"/>
</dbReference>
<evidence type="ECO:0000256" key="4">
    <source>
        <dbReference type="ARBA" id="ARBA00022833"/>
    </source>
</evidence>
<evidence type="ECO:0000256" key="1">
    <source>
        <dbReference type="ARBA" id="ARBA00008761"/>
    </source>
</evidence>